<evidence type="ECO:0000313" key="2">
    <source>
        <dbReference type="EnsemblMetazoa" id="ACOM035125-PA.1"/>
    </source>
</evidence>
<accession>A0A8W7PNR4</accession>
<feature type="region of interest" description="Disordered" evidence="1">
    <location>
        <begin position="1"/>
        <end position="32"/>
    </location>
</feature>
<organism evidence="2">
    <name type="scientific">Anopheles coluzzii</name>
    <name type="common">African malaria mosquito</name>
    <dbReference type="NCBI Taxonomy" id="1518534"/>
    <lineage>
        <taxon>Eukaryota</taxon>
        <taxon>Metazoa</taxon>
        <taxon>Ecdysozoa</taxon>
        <taxon>Arthropoda</taxon>
        <taxon>Hexapoda</taxon>
        <taxon>Insecta</taxon>
        <taxon>Pterygota</taxon>
        <taxon>Neoptera</taxon>
        <taxon>Endopterygota</taxon>
        <taxon>Diptera</taxon>
        <taxon>Nematocera</taxon>
        <taxon>Culicoidea</taxon>
        <taxon>Culicidae</taxon>
        <taxon>Anophelinae</taxon>
        <taxon>Anopheles</taxon>
    </lineage>
</organism>
<dbReference type="Proteomes" id="UP000075882">
    <property type="component" value="Unassembled WGS sequence"/>
</dbReference>
<reference evidence="2" key="1">
    <citation type="submission" date="2022-08" db="UniProtKB">
        <authorList>
            <consortium name="EnsemblMetazoa"/>
        </authorList>
    </citation>
    <scope>IDENTIFICATION</scope>
</reference>
<sequence length="220" mass="23482">MTPLRFPSKDTAAEEQFPEDKESRRRASTVATTCTARAAPRASVATGATVNVQPVAIAVGGAGIGHLAESGRTVQGSHDIGLSFATTTRTTPAYPFHPATETVYGADTTTSATDRKTWFGTRVVCSTPRALDGEQIIYQNSPTLGLGRAGGQRMEACNGAKLCAPQHGEPKCADGCDRQCCSEWRLSWQLGSETVLLRRCLTLARETRRPKRRAGRASSG</sequence>
<proteinExistence type="predicted"/>
<feature type="compositionally biased region" description="Basic and acidic residues" evidence="1">
    <location>
        <begin position="7"/>
        <end position="25"/>
    </location>
</feature>
<evidence type="ECO:0000256" key="1">
    <source>
        <dbReference type="SAM" id="MobiDB-lite"/>
    </source>
</evidence>
<protein>
    <submittedName>
        <fullName evidence="2">Uncharacterized protein</fullName>
    </submittedName>
</protein>
<name>A0A8W7PNR4_ANOCL</name>
<dbReference type="EnsemblMetazoa" id="ACOM035125-RA">
    <property type="protein sequence ID" value="ACOM035125-PA.1"/>
    <property type="gene ID" value="ACOM035125"/>
</dbReference>
<dbReference type="AlphaFoldDB" id="A0A8W7PNR4"/>